<keyword evidence="3" id="KW-1185">Reference proteome</keyword>
<dbReference type="EMBL" id="CAJVCH010529769">
    <property type="protein sequence ID" value="CAG7823515.1"/>
    <property type="molecule type" value="Genomic_DNA"/>
</dbReference>
<reference evidence="2" key="1">
    <citation type="submission" date="2021-06" db="EMBL/GenBank/DDBJ databases">
        <authorList>
            <person name="Hodson N. C."/>
            <person name="Mongue J. A."/>
            <person name="Jaron S. K."/>
        </authorList>
    </citation>
    <scope>NUCLEOTIDE SEQUENCE</scope>
</reference>
<proteinExistence type="predicted"/>
<feature type="region of interest" description="Disordered" evidence="1">
    <location>
        <begin position="1"/>
        <end position="57"/>
    </location>
</feature>
<dbReference type="OrthoDB" id="5875463at2759"/>
<dbReference type="AlphaFoldDB" id="A0A8J2PVT7"/>
<evidence type="ECO:0000256" key="1">
    <source>
        <dbReference type="SAM" id="MobiDB-lite"/>
    </source>
</evidence>
<evidence type="ECO:0000313" key="2">
    <source>
        <dbReference type="EMBL" id="CAG7823515.1"/>
    </source>
</evidence>
<accession>A0A8J2PVT7</accession>
<sequence>LSTLQIEAEQPKGDLELKKQVSNDESPPPTPPPPLPQRHLKKGKEKKEEPGKGDIQVPVETANWSYYENVPVTGVVEEVIEATQVDGLKKLSKC</sequence>
<feature type="compositionally biased region" description="Basic and acidic residues" evidence="1">
    <location>
        <begin position="9"/>
        <end position="22"/>
    </location>
</feature>
<feature type="non-terminal residue" evidence="2">
    <location>
        <position position="1"/>
    </location>
</feature>
<comment type="caution">
    <text evidence="2">The sequence shown here is derived from an EMBL/GenBank/DDBJ whole genome shotgun (WGS) entry which is preliminary data.</text>
</comment>
<gene>
    <name evidence="2" type="ORF">AFUS01_LOCUS33728</name>
</gene>
<name>A0A8J2PVT7_9HEXA</name>
<dbReference type="Proteomes" id="UP000708208">
    <property type="component" value="Unassembled WGS sequence"/>
</dbReference>
<protein>
    <submittedName>
        <fullName evidence="2">Uncharacterized protein</fullName>
    </submittedName>
</protein>
<organism evidence="2 3">
    <name type="scientific">Allacma fusca</name>
    <dbReference type="NCBI Taxonomy" id="39272"/>
    <lineage>
        <taxon>Eukaryota</taxon>
        <taxon>Metazoa</taxon>
        <taxon>Ecdysozoa</taxon>
        <taxon>Arthropoda</taxon>
        <taxon>Hexapoda</taxon>
        <taxon>Collembola</taxon>
        <taxon>Symphypleona</taxon>
        <taxon>Sminthuridae</taxon>
        <taxon>Allacma</taxon>
    </lineage>
</organism>
<evidence type="ECO:0000313" key="3">
    <source>
        <dbReference type="Proteomes" id="UP000708208"/>
    </source>
</evidence>
<feature type="compositionally biased region" description="Pro residues" evidence="1">
    <location>
        <begin position="26"/>
        <end position="36"/>
    </location>
</feature>